<accession>A0ABV4BEC2</accession>
<gene>
    <name evidence="10 11" type="primary">lolA</name>
    <name evidence="11" type="ORF">ABC977_07090</name>
</gene>
<comment type="subcellular location">
    <subcellularLocation>
        <location evidence="1 10">Periplasm</location>
    </subcellularLocation>
</comment>
<evidence type="ECO:0000256" key="5">
    <source>
        <dbReference type="ARBA" id="ARBA00022448"/>
    </source>
</evidence>
<comment type="function">
    <text evidence="10">Participates in the translocation of lipoproteins from the inner membrane to the outer membrane. Only forms a complex with a lipoprotein if the residue after the N-terminal Cys is not an aspartate (The Asp acts as a targeting signal to indicate that the lipoprotein should stay in the inner membrane).</text>
</comment>
<keyword evidence="11" id="KW-0449">Lipoprotein</keyword>
<evidence type="ECO:0000313" key="11">
    <source>
        <dbReference type="EMBL" id="MEY6432174.1"/>
    </source>
</evidence>
<keyword evidence="8 10" id="KW-0653">Protein transport</keyword>
<evidence type="ECO:0000256" key="9">
    <source>
        <dbReference type="ARBA" id="ARBA00023186"/>
    </source>
</evidence>
<sequence length="226" mass="26080">MHLVSHRRSRNRSGSPGVVARASLLLVLLFTWFAVSGASATDGVKQLDAYLTGLETLQADFRQTTFNADRSQMLESDGRFYLKRPGQFRWEYQVPFKQLIVADGRRVYVHDPELEQVYHRSQREALRGTPALLLTEDGPFDRVFDLRPIEGTGEREWLELRPKAADTEIERIELGFLGDQLDTLVMVDRFGQVTHLRFHDIRRNPRLDGSLFRFDHSIGGDFLEFD</sequence>
<keyword evidence="6" id="KW-0732">Signal</keyword>
<evidence type="ECO:0000256" key="2">
    <source>
        <dbReference type="ARBA" id="ARBA00007615"/>
    </source>
</evidence>
<dbReference type="Pfam" id="PF03548">
    <property type="entry name" value="LolA"/>
    <property type="match status" value="1"/>
</dbReference>
<dbReference type="NCBIfam" id="TIGR00547">
    <property type="entry name" value="lolA"/>
    <property type="match status" value="1"/>
</dbReference>
<dbReference type="Gene3D" id="2.50.20.10">
    <property type="entry name" value="Lipoprotein localisation LolA/LolB/LppX"/>
    <property type="match status" value="1"/>
</dbReference>
<comment type="subunit">
    <text evidence="3 10">Monomer.</text>
</comment>
<reference evidence="11 12" key="1">
    <citation type="submission" date="2024-05" db="EMBL/GenBank/DDBJ databases">
        <title>Genome Sequence and Characterization of the New Strain Purple Sulfur Bacterium of Genus Thioalkalicoccus.</title>
        <authorList>
            <person name="Bryantseva I.A."/>
            <person name="Kyndt J.A."/>
            <person name="Imhoff J.F."/>
        </authorList>
    </citation>
    <scope>NUCLEOTIDE SEQUENCE [LARGE SCALE GENOMIC DNA]</scope>
    <source>
        <strain evidence="11 12">Um2</strain>
    </source>
</reference>
<dbReference type="Proteomes" id="UP001564408">
    <property type="component" value="Unassembled WGS sequence"/>
</dbReference>
<evidence type="ECO:0000256" key="6">
    <source>
        <dbReference type="ARBA" id="ARBA00022729"/>
    </source>
</evidence>
<evidence type="ECO:0000256" key="3">
    <source>
        <dbReference type="ARBA" id="ARBA00011245"/>
    </source>
</evidence>
<evidence type="ECO:0000256" key="10">
    <source>
        <dbReference type="HAMAP-Rule" id="MF_00240"/>
    </source>
</evidence>
<dbReference type="HAMAP" id="MF_00240">
    <property type="entry name" value="LolA"/>
    <property type="match status" value="1"/>
</dbReference>
<keyword evidence="5 10" id="KW-0813">Transport</keyword>
<dbReference type="InterPro" id="IPR018323">
    <property type="entry name" value="OM_lipoprot_carrier_LolA_Pbac"/>
</dbReference>
<dbReference type="PANTHER" id="PTHR35869:SF1">
    <property type="entry name" value="OUTER-MEMBRANE LIPOPROTEIN CARRIER PROTEIN"/>
    <property type="match status" value="1"/>
</dbReference>
<name>A0ABV4BEC2_9GAMM</name>
<organism evidence="11 12">
    <name type="scientific">Thioalkalicoccus limnaeus</name>
    <dbReference type="NCBI Taxonomy" id="120681"/>
    <lineage>
        <taxon>Bacteria</taxon>
        <taxon>Pseudomonadati</taxon>
        <taxon>Pseudomonadota</taxon>
        <taxon>Gammaproteobacteria</taxon>
        <taxon>Chromatiales</taxon>
        <taxon>Chromatiaceae</taxon>
        <taxon>Thioalkalicoccus</taxon>
    </lineage>
</organism>
<evidence type="ECO:0000256" key="7">
    <source>
        <dbReference type="ARBA" id="ARBA00022764"/>
    </source>
</evidence>
<keyword evidence="12" id="KW-1185">Reference proteome</keyword>
<dbReference type="PANTHER" id="PTHR35869">
    <property type="entry name" value="OUTER-MEMBRANE LIPOPROTEIN CARRIER PROTEIN"/>
    <property type="match status" value="1"/>
</dbReference>
<evidence type="ECO:0000313" key="12">
    <source>
        <dbReference type="Proteomes" id="UP001564408"/>
    </source>
</evidence>
<dbReference type="InterPro" id="IPR029046">
    <property type="entry name" value="LolA/LolB/LppX"/>
</dbReference>
<dbReference type="CDD" id="cd16325">
    <property type="entry name" value="LolA"/>
    <property type="match status" value="1"/>
</dbReference>
<comment type="caution">
    <text evidence="11">The sequence shown here is derived from an EMBL/GenBank/DDBJ whole genome shotgun (WGS) entry which is preliminary data.</text>
</comment>
<dbReference type="RefSeq" id="WP_369666556.1">
    <property type="nucleotide sequence ID" value="NZ_JBDKXB010000006.1"/>
</dbReference>
<keyword evidence="9 10" id="KW-0143">Chaperone</keyword>
<dbReference type="SUPFAM" id="SSF89392">
    <property type="entry name" value="Prokaryotic lipoproteins and lipoprotein localization factors"/>
    <property type="match status" value="1"/>
</dbReference>
<evidence type="ECO:0000256" key="4">
    <source>
        <dbReference type="ARBA" id="ARBA00014035"/>
    </source>
</evidence>
<dbReference type="InterPro" id="IPR004564">
    <property type="entry name" value="OM_lipoprot_carrier_LolA-like"/>
</dbReference>
<protein>
    <recommendedName>
        <fullName evidence="4 10">Outer-membrane lipoprotein carrier protein</fullName>
    </recommendedName>
</protein>
<comment type="similarity">
    <text evidence="2 10">Belongs to the LolA family.</text>
</comment>
<evidence type="ECO:0000256" key="8">
    <source>
        <dbReference type="ARBA" id="ARBA00022927"/>
    </source>
</evidence>
<evidence type="ECO:0000256" key="1">
    <source>
        <dbReference type="ARBA" id="ARBA00004418"/>
    </source>
</evidence>
<proteinExistence type="inferred from homology"/>
<keyword evidence="7 10" id="KW-0574">Periplasm</keyword>
<dbReference type="EMBL" id="JBDKXB010000006">
    <property type="protein sequence ID" value="MEY6432174.1"/>
    <property type="molecule type" value="Genomic_DNA"/>
</dbReference>